<dbReference type="AlphaFoldDB" id="A0AAU9W3D2"/>
<comment type="caution">
    <text evidence="2">The sequence shown here is derived from an EMBL/GenBank/DDBJ whole genome shotgun (WGS) entry which is preliminary data.</text>
</comment>
<evidence type="ECO:0000313" key="2">
    <source>
        <dbReference type="EMBL" id="CAH3042204.1"/>
    </source>
</evidence>
<reference evidence="2 3" key="1">
    <citation type="submission" date="2022-05" db="EMBL/GenBank/DDBJ databases">
        <authorList>
            <consortium name="Genoscope - CEA"/>
            <person name="William W."/>
        </authorList>
    </citation>
    <scope>NUCLEOTIDE SEQUENCE [LARGE SCALE GENOMIC DNA]</scope>
</reference>
<accession>A0AAU9W3D2</accession>
<feature type="compositionally biased region" description="Basic and acidic residues" evidence="1">
    <location>
        <begin position="145"/>
        <end position="157"/>
    </location>
</feature>
<feature type="region of interest" description="Disordered" evidence="1">
    <location>
        <begin position="127"/>
        <end position="165"/>
    </location>
</feature>
<sequence>MEFSVGDSVEAVDQLGIWTKAKVVSKSDNAIVVNFSPWRAEWDREIIAPSEIRRVTPEETFCKQQADHRSFPNLKKLFQGDVVYVNGKELKVLRSDPIRKVVTVDLEGETCFNIWEVDGNKPLEEAQQLQENKRKRQKTQNHDTTTGERHSSDKSLPQEHVQPSNHAVPATEDLHFYFYVDKSGIVLTVGSLYSFNFCKDSVFICNGISKNKETFKFKFFLCFLGEGKVEGIDRSVCCTLNDMKHVLSRSDVVVGSKAKGLVDKIICEGWDRVLFCQVNNSENVSYLLHLRKSCLASQIR</sequence>
<dbReference type="Proteomes" id="UP001159428">
    <property type="component" value="Unassembled WGS sequence"/>
</dbReference>
<organism evidence="2 3">
    <name type="scientific">Pocillopora meandrina</name>
    <dbReference type="NCBI Taxonomy" id="46732"/>
    <lineage>
        <taxon>Eukaryota</taxon>
        <taxon>Metazoa</taxon>
        <taxon>Cnidaria</taxon>
        <taxon>Anthozoa</taxon>
        <taxon>Hexacorallia</taxon>
        <taxon>Scleractinia</taxon>
        <taxon>Astrocoeniina</taxon>
        <taxon>Pocilloporidae</taxon>
        <taxon>Pocillopora</taxon>
    </lineage>
</organism>
<gene>
    <name evidence="2" type="ORF">PMEA_00028683</name>
</gene>
<evidence type="ECO:0000256" key="1">
    <source>
        <dbReference type="SAM" id="MobiDB-lite"/>
    </source>
</evidence>
<evidence type="ECO:0000313" key="3">
    <source>
        <dbReference type="Proteomes" id="UP001159428"/>
    </source>
</evidence>
<keyword evidence="3" id="KW-1185">Reference proteome</keyword>
<dbReference type="Gene3D" id="2.30.30.140">
    <property type="match status" value="1"/>
</dbReference>
<dbReference type="EMBL" id="CALNXJ010000006">
    <property type="protein sequence ID" value="CAH3042204.1"/>
    <property type="molecule type" value="Genomic_DNA"/>
</dbReference>
<name>A0AAU9W3D2_9CNID</name>
<protein>
    <submittedName>
        <fullName evidence="2">Uncharacterized protein</fullName>
    </submittedName>
</protein>
<proteinExistence type="predicted"/>